<dbReference type="EMBL" id="CACVBM020001103">
    <property type="protein sequence ID" value="CAA7031143.1"/>
    <property type="molecule type" value="Genomic_DNA"/>
</dbReference>
<dbReference type="Pfam" id="PF22754">
    <property type="entry name" value="bHLH-TF_ACT-like_plant"/>
    <property type="match status" value="1"/>
</dbReference>
<accession>A0A6D2J1A3</accession>
<dbReference type="GO" id="GO:0080090">
    <property type="term" value="P:regulation of primary metabolic process"/>
    <property type="evidence" value="ECO:0007669"/>
    <property type="project" value="UniProtKB-ARBA"/>
</dbReference>
<evidence type="ECO:0000256" key="3">
    <source>
        <dbReference type="ARBA" id="ARBA00023242"/>
    </source>
</evidence>
<sequence length="157" mass="18152">MVASDQKKRASQGKPHFLKTLTHFKLSKHEESMEIREALLHIAMLKFKIEALQRKCEHFNIIRRKPLHQFQEVKVEKNGEKFQVKIKSLKGDNKLLNILETFEEMGLSVAQARVSCRVSFDMEAIVVPQSKDKLWSVDDMIQTLVKSLSSQMANCNI</sequence>
<keyword evidence="6" id="KW-1185">Reference proteome</keyword>
<protein>
    <recommendedName>
        <fullName evidence="4">Plant bHLH transcription factor ACT-like domain-containing protein</fullName>
    </recommendedName>
</protein>
<reference evidence="5" key="1">
    <citation type="submission" date="2020-01" db="EMBL/GenBank/DDBJ databases">
        <authorList>
            <person name="Mishra B."/>
        </authorList>
    </citation>
    <scope>NUCLEOTIDE SEQUENCE [LARGE SCALE GENOMIC DNA]</scope>
</reference>
<dbReference type="OrthoDB" id="1057417at2759"/>
<dbReference type="GO" id="GO:0005634">
    <property type="term" value="C:nucleus"/>
    <property type="evidence" value="ECO:0007669"/>
    <property type="project" value="UniProtKB-SubCell"/>
</dbReference>
<organism evidence="5 6">
    <name type="scientific">Microthlaspi erraticum</name>
    <dbReference type="NCBI Taxonomy" id="1685480"/>
    <lineage>
        <taxon>Eukaryota</taxon>
        <taxon>Viridiplantae</taxon>
        <taxon>Streptophyta</taxon>
        <taxon>Embryophyta</taxon>
        <taxon>Tracheophyta</taxon>
        <taxon>Spermatophyta</taxon>
        <taxon>Magnoliopsida</taxon>
        <taxon>eudicotyledons</taxon>
        <taxon>Gunneridae</taxon>
        <taxon>Pentapetalae</taxon>
        <taxon>rosids</taxon>
        <taxon>malvids</taxon>
        <taxon>Brassicales</taxon>
        <taxon>Brassicaceae</taxon>
        <taxon>Coluteocarpeae</taxon>
        <taxon>Microthlaspi</taxon>
    </lineage>
</organism>
<evidence type="ECO:0000256" key="1">
    <source>
        <dbReference type="ARBA" id="ARBA00004123"/>
    </source>
</evidence>
<gene>
    <name evidence="5" type="ORF">MERR_LOCUS18378</name>
</gene>
<comment type="subcellular location">
    <subcellularLocation>
        <location evidence="1">Nucleus</location>
    </subcellularLocation>
</comment>
<keyword evidence="2" id="KW-0238">DNA-binding</keyword>
<evidence type="ECO:0000259" key="4">
    <source>
        <dbReference type="Pfam" id="PF22754"/>
    </source>
</evidence>
<comment type="caution">
    <text evidence="5">The sequence shown here is derived from an EMBL/GenBank/DDBJ whole genome shotgun (WGS) entry which is preliminary data.</text>
</comment>
<evidence type="ECO:0000313" key="6">
    <source>
        <dbReference type="Proteomes" id="UP000467841"/>
    </source>
</evidence>
<name>A0A6D2J1A3_9BRAS</name>
<feature type="domain" description="Plant bHLH transcription factor ACT-like" evidence="4">
    <location>
        <begin position="72"/>
        <end position="144"/>
    </location>
</feature>
<dbReference type="AlphaFoldDB" id="A0A6D2J1A3"/>
<keyword evidence="3" id="KW-0539">Nucleus</keyword>
<dbReference type="Proteomes" id="UP000467841">
    <property type="component" value="Unassembled WGS sequence"/>
</dbReference>
<proteinExistence type="predicted"/>
<dbReference type="InterPro" id="IPR054502">
    <property type="entry name" value="bHLH-TF_ACT-like_plant"/>
</dbReference>
<evidence type="ECO:0000256" key="2">
    <source>
        <dbReference type="ARBA" id="ARBA00023125"/>
    </source>
</evidence>
<evidence type="ECO:0000313" key="5">
    <source>
        <dbReference type="EMBL" id="CAA7031143.1"/>
    </source>
</evidence>